<organism evidence="1 2">
    <name type="scientific">Phocaeicola dorei CL02T12C06</name>
    <dbReference type="NCBI Taxonomy" id="997876"/>
    <lineage>
        <taxon>Bacteria</taxon>
        <taxon>Pseudomonadati</taxon>
        <taxon>Bacteroidota</taxon>
        <taxon>Bacteroidia</taxon>
        <taxon>Bacteroidales</taxon>
        <taxon>Bacteroidaceae</taxon>
        <taxon>Phocaeicola</taxon>
    </lineage>
</organism>
<gene>
    <name evidence="1" type="ORF">HMPREF1064_03610</name>
</gene>
<sequence length="54" mass="6477">MQVRTHYLKLFHRMNYIFRESILLIYRLIKNKSINPLGLLQIGCYLCLAISHKV</sequence>
<protein>
    <submittedName>
        <fullName evidence="1">Uncharacterized protein</fullName>
    </submittedName>
</protein>
<accession>I8VUW1</accession>
<dbReference type="HOGENOM" id="CLU_3040333_0_0_10"/>
<evidence type="ECO:0000313" key="1">
    <source>
        <dbReference type="EMBL" id="EIY30205.1"/>
    </source>
</evidence>
<reference evidence="1 2" key="1">
    <citation type="submission" date="2012-02" db="EMBL/GenBank/DDBJ databases">
        <title>The Genome Sequence of Bacteroides dorei CL02T12C06.</title>
        <authorList>
            <consortium name="The Broad Institute Genome Sequencing Platform"/>
            <person name="Earl A."/>
            <person name="Ward D."/>
            <person name="Feldgarden M."/>
            <person name="Gevers D."/>
            <person name="Zitomersky N.L."/>
            <person name="Coyne M.J."/>
            <person name="Comstock L.E."/>
            <person name="Young S.K."/>
            <person name="Zeng Q."/>
            <person name="Gargeya S."/>
            <person name="Fitzgerald M."/>
            <person name="Haas B."/>
            <person name="Abouelleil A."/>
            <person name="Alvarado L."/>
            <person name="Arachchi H.M."/>
            <person name="Berlin A."/>
            <person name="Chapman S.B."/>
            <person name="Gearin G."/>
            <person name="Goldberg J."/>
            <person name="Griggs A."/>
            <person name="Gujja S."/>
            <person name="Hansen M."/>
            <person name="Heiman D."/>
            <person name="Howarth C."/>
            <person name="Larimer J."/>
            <person name="Lui A."/>
            <person name="MacDonald P.J.P."/>
            <person name="McCowen C."/>
            <person name="Montmayeur A."/>
            <person name="Murphy C."/>
            <person name="Neiman D."/>
            <person name="Pearson M."/>
            <person name="Priest M."/>
            <person name="Roberts A."/>
            <person name="Saif S."/>
            <person name="Shea T."/>
            <person name="Sisk P."/>
            <person name="Stolte C."/>
            <person name="Sykes S."/>
            <person name="Wortman J."/>
            <person name="Nusbaum C."/>
            <person name="Birren B."/>
        </authorList>
    </citation>
    <scope>NUCLEOTIDE SEQUENCE [LARGE SCALE GENOMIC DNA]</scope>
    <source>
        <strain evidence="1 2">CL02T12C06</strain>
    </source>
</reference>
<dbReference type="AlphaFoldDB" id="I8VUW1"/>
<dbReference type="EMBL" id="AGXJ01000065">
    <property type="protein sequence ID" value="EIY30205.1"/>
    <property type="molecule type" value="Genomic_DNA"/>
</dbReference>
<name>I8VUW1_9BACT</name>
<keyword evidence="2" id="KW-1185">Reference proteome</keyword>
<comment type="caution">
    <text evidence="1">The sequence shown here is derived from an EMBL/GenBank/DDBJ whole genome shotgun (WGS) entry which is preliminary data.</text>
</comment>
<proteinExistence type="predicted"/>
<dbReference type="Proteomes" id="UP000005974">
    <property type="component" value="Unassembled WGS sequence"/>
</dbReference>
<evidence type="ECO:0000313" key="2">
    <source>
        <dbReference type="Proteomes" id="UP000005974"/>
    </source>
</evidence>